<dbReference type="SUPFAM" id="SSF55961">
    <property type="entry name" value="Bet v1-like"/>
    <property type="match status" value="1"/>
</dbReference>
<dbReference type="EMBL" id="CAEZXX010000170">
    <property type="protein sequence ID" value="CAB4724238.1"/>
    <property type="molecule type" value="Genomic_DNA"/>
</dbReference>
<dbReference type="Pfam" id="PF10604">
    <property type="entry name" value="Polyketide_cyc2"/>
    <property type="match status" value="1"/>
</dbReference>
<dbReference type="InterPro" id="IPR023393">
    <property type="entry name" value="START-like_dom_sf"/>
</dbReference>
<dbReference type="EMBL" id="CAFBON010000361">
    <property type="protein sequence ID" value="CAB5012589.1"/>
    <property type="molecule type" value="Genomic_DNA"/>
</dbReference>
<evidence type="ECO:0000313" key="3">
    <source>
        <dbReference type="EMBL" id="CAB5012589.1"/>
    </source>
</evidence>
<gene>
    <name evidence="1" type="ORF">UFOPK2602_01958</name>
    <name evidence="2" type="ORF">UFOPK2806_00440</name>
    <name evidence="3" type="ORF">UFOPK3954_02390</name>
    <name evidence="4" type="ORF">UFOPK4306_00535</name>
</gene>
<proteinExistence type="predicted"/>
<evidence type="ECO:0000313" key="4">
    <source>
        <dbReference type="EMBL" id="CAB5056243.1"/>
    </source>
</evidence>
<dbReference type="EMBL" id="CAFBQP010000014">
    <property type="protein sequence ID" value="CAB5056243.1"/>
    <property type="molecule type" value="Genomic_DNA"/>
</dbReference>
<name>A0A6J6RP70_9ZZZZ</name>
<evidence type="ECO:0000313" key="2">
    <source>
        <dbReference type="EMBL" id="CAB4741923.1"/>
    </source>
</evidence>
<sequence length="145" mass="15977">MAARRTNRVVFDADVTLAMPLERVWRELLDWGGHGRWIPMTRVDVDPADPNRFVAWSGLGKLALEDRMHATDIQFDGQRGTCHVNKLGPVLVGFADLTVTAAGTGTRVQWHEDVAVPYVPKALTPVVAKVSGMLFAFALKRLAKA</sequence>
<evidence type="ECO:0000313" key="1">
    <source>
        <dbReference type="EMBL" id="CAB4724238.1"/>
    </source>
</evidence>
<dbReference type="InterPro" id="IPR019587">
    <property type="entry name" value="Polyketide_cyclase/dehydratase"/>
</dbReference>
<organism evidence="1">
    <name type="scientific">freshwater metagenome</name>
    <dbReference type="NCBI Taxonomy" id="449393"/>
    <lineage>
        <taxon>unclassified sequences</taxon>
        <taxon>metagenomes</taxon>
        <taxon>ecological metagenomes</taxon>
    </lineage>
</organism>
<dbReference type="AlphaFoldDB" id="A0A6J6RP70"/>
<reference evidence="1" key="1">
    <citation type="submission" date="2020-05" db="EMBL/GenBank/DDBJ databases">
        <authorList>
            <person name="Chiriac C."/>
            <person name="Salcher M."/>
            <person name="Ghai R."/>
            <person name="Kavagutti S V."/>
        </authorList>
    </citation>
    <scope>NUCLEOTIDE SEQUENCE</scope>
</reference>
<accession>A0A6J6RP70</accession>
<protein>
    <submittedName>
        <fullName evidence="1">Unannotated protein</fullName>
    </submittedName>
</protein>
<dbReference type="EMBL" id="CAEZYY010000003">
    <property type="protein sequence ID" value="CAB4741923.1"/>
    <property type="molecule type" value="Genomic_DNA"/>
</dbReference>
<dbReference type="Gene3D" id="3.30.530.20">
    <property type="match status" value="1"/>
</dbReference>